<sequence length="259" mass="28964">MEEHHVYHHHHHHYHYHYTYPFPPGLPPNAPQNYEPVNQEAAGHNNEEPWAEDDDEEEEHSFVVFDDSFSILNLDALSPEAQARFTTIQSDEDDHQDGPPRKKARTSGCPARPKSQGESQHHSAVPQQSDNMTVIDQARIIYADGNFRVVNCDPAGPQVNIRWRVPGQRNLWLLRIPLSSMERSFGRILDLLRPEAPGDMPAFHTYAATPDDETVSMIISSSGKHNQNRFERGGGIAVPSGPGDVSALGRLLGFEVLGG</sequence>
<name>A0A1L7VFJ3_FUSPR</name>
<dbReference type="EMBL" id="FJOF01000003">
    <property type="protein sequence ID" value="CZR39114.1"/>
    <property type="molecule type" value="Genomic_DNA"/>
</dbReference>
<proteinExistence type="predicted"/>
<reference evidence="3" key="1">
    <citation type="journal article" date="2016" name="Genome Biol. Evol.">
        <title>Comparative 'omics' of the Fusarium fujikuroi species complex highlights differences in genetic potential and metabolite synthesis.</title>
        <authorList>
            <person name="Niehaus E.-M."/>
            <person name="Muensterkoetter M."/>
            <person name="Proctor R.H."/>
            <person name="Brown D.W."/>
            <person name="Sharon A."/>
            <person name="Idan Y."/>
            <person name="Oren-Young L."/>
            <person name="Sieber C.M."/>
            <person name="Novak O."/>
            <person name="Pencik A."/>
            <person name="Tarkowska D."/>
            <person name="Hromadova K."/>
            <person name="Freeman S."/>
            <person name="Maymon M."/>
            <person name="Elazar M."/>
            <person name="Youssef S.A."/>
            <person name="El-Shabrawy E.S.M."/>
            <person name="Shalaby A.B.A."/>
            <person name="Houterman P."/>
            <person name="Brock N.L."/>
            <person name="Burkhardt I."/>
            <person name="Tsavkelova E.A."/>
            <person name="Dickschat J.S."/>
            <person name="Galuszka P."/>
            <person name="Gueldener U."/>
            <person name="Tudzynski B."/>
        </authorList>
    </citation>
    <scope>NUCLEOTIDE SEQUENCE [LARGE SCALE GENOMIC DNA]</scope>
    <source>
        <strain evidence="3">ET1</strain>
    </source>
</reference>
<feature type="compositionally biased region" description="Acidic residues" evidence="1">
    <location>
        <begin position="49"/>
        <end position="59"/>
    </location>
</feature>
<feature type="region of interest" description="Disordered" evidence="1">
    <location>
        <begin position="27"/>
        <end position="59"/>
    </location>
</feature>
<keyword evidence="3" id="KW-1185">Reference proteome</keyword>
<evidence type="ECO:0000313" key="3">
    <source>
        <dbReference type="Proteomes" id="UP000183971"/>
    </source>
</evidence>
<protein>
    <submittedName>
        <fullName evidence="2">Uncharacterized protein</fullName>
    </submittedName>
</protein>
<evidence type="ECO:0000256" key="1">
    <source>
        <dbReference type="SAM" id="MobiDB-lite"/>
    </source>
</evidence>
<dbReference type="VEuPathDB" id="FungiDB:FPRO_05694"/>
<accession>A0A1L7VFJ3</accession>
<gene>
    <name evidence="2" type="ORF">FPRO_05694</name>
</gene>
<dbReference type="Proteomes" id="UP000183971">
    <property type="component" value="Unassembled WGS sequence"/>
</dbReference>
<evidence type="ECO:0000313" key="2">
    <source>
        <dbReference type="EMBL" id="CZR39114.1"/>
    </source>
</evidence>
<dbReference type="GeneID" id="42050574"/>
<feature type="region of interest" description="Disordered" evidence="1">
    <location>
        <begin position="87"/>
        <end position="131"/>
    </location>
</feature>
<organism evidence="2 3">
    <name type="scientific">Fusarium proliferatum (strain ET1)</name>
    <name type="common">Orchid endophyte fungus</name>
    <dbReference type="NCBI Taxonomy" id="1227346"/>
    <lineage>
        <taxon>Eukaryota</taxon>
        <taxon>Fungi</taxon>
        <taxon>Dikarya</taxon>
        <taxon>Ascomycota</taxon>
        <taxon>Pezizomycotina</taxon>
        <taxon>Sordariomycetes</taxon>
        <taxon>Hypocreomycetidae</taxon>
        <taxon>Hypocreales</taxon>
        <taxon>Nectriaceae</taxon>
        <taxon>Fusarium</taxon>
        <taxon>Fusarium fujikuroi species complex</taxon>
    </lineage>
</organism>
<dbReference type="RefSeq" id="XP_031079707.1">
    <property type="nucleotide sequence ID" value="XM_031229474.1"/>
</dbReference>
<comment type="caution">
    <text evidence="2">The sequence shown here is derived from an EMBL/GenBank/DDBJ whole genome shotgun (WGS) entry which is preliminary data.</text>
</comment>
<dbReference type="AlphaFoldDB" id="A0A1L7VFJ3"/>